<accession>A0A3N9UHK2</accession>
<keyword evidence="3" id="KW-0547">Nucleotide-binding</keyword>
<dbReference type="InterPro" id="IPR015860">
    <property type="entry name" value="ABC_transpr_TagH-like"/>
</dbReference>
<evidence type="ECO:0000256" key="4">
    <source>
        <dbReference type="ARBA" id="ARBA00022840"/>
    </source>
</evidence>
<dbReference type="InterPro" id="IPR003439">
    <property type="entry name" value="ABC_transporter-like_ATP-bd"/>
</dbReference>
<dbReference type="GO" id="GO:0005524">
    <property type="term" value="F:ATP binding"/>
    <property type="evidence" value="ECO:0007669"/>
    <property type="project" value="UniProtKB-KW"/>
</dbReference>
<dbReference type="InterPro" id="IPR003593">
    <property type="entry name" value="AAA+_ATPase"/>
</dbReference>
<feature type="domain" description="ABC transporter" evidence="6">
    <location>
        <begin position="23"/>
        <end position="247"/>
    </location>
</feature>
<evidence type="ECO:0000259" key="6">
    <source>
        <dbReference type="PROSITE" id="PS50893"/>
    </source>
</evidence>
<protein>
    <submittedName>
        <fullName evidence="7">ABC transporter ATP-binding protein</fullName>
    </submittedName>
</protein>
<dbReference type="Proteomes" id="UP000274033">
    <property type="component" value="Unassembled WGS sequence"/>
</dbReference>
<dbReference type="PROSITE" id="PS50893">
    <property type="entry name" value="ABC_TRANSPORTER_2"/>
    <property type="match status" value="1"/>
</dbReference>
<dbReference type="SMART" id="SM00382">
    <property type="entry name" value="AAA"/>
    <property type="match status" value="1"/>
</dbReference>
<dbReference type="PANTHER" id="PTHR46743">
    <property type="entry name" value="TEICHOIC ACIDS EXPORT ATP-BINDING PROTEIN TAGH"/>
    <property type="match status" value="1"/>
</dbReference>
<dbReference type="CDD" id="cd10147">
    <property type="entry name" value="Wzt_C-like"/>
    <property type="match status" value="1"/>
</dbReference>
<comment type="similarity">
    <text evidence="1">Belongs to the ABC transporter superfamily.</text>
</comment>
<reference evidence="7 8" key="1">
    <citation type="journal article" date="2013" name="J. Microbiol.">
        <title>Lysinibacillus chungkukjangi sp. nov., isolated from Chungkukjang, Korean fermented soybean food.</title>
        <authorList>
            <person name="Kim S.J."/>
            <person name="Jang Y.H."/>
            <person name="Hamada M."/>
            <person name="Ahn J.H."/>
            <person name="Weon H.Y."/>
            <person name="Suzuki K."/>
            <person name="Whang K.S."/>
            <person name="Kwon S.W."/>
        </authorList>
    </citation>
    <scope>NUCLEOTIDE SEQUENCE [LARGE SCALE GENOMIC DNA]</scope>
    <source>
        <strain evidence="7 8">MCCC 1A12701</strain>
    </source>
</reference>
<dbReference type="GO" id="GO:0016020">
    <property type="term" value="C:membrane"/>
    <property type="evidence" value="ECO:0007669"/>
    <property type="project" value="InterPro"/>
</dbReference>
<comment type="caution">
    <text evidence="7">The sequence shown here is derived from an EMBL/GenBank/DDBJ whole genome shotgun (WGS) entry which is preliminary data.</text>
</comment>
<keyword evidence="4 7" id="KW-0067">ATP-binding</keyword>
<dbReference type="Gene3D" id="3.40.50.300">
    <property type="entry name" value="P-loop containing nucleotide triphosphate hydrolases"/>
    <property type="match status" value="1"/>
</dbReference>
<keyword evidence="5" id="KW-1278">Translocase</keyword>
<dbReference type="GO" id="GO:0016887">
    <property type="term" value="F:ATP hydrolysis activity"/>
    <property type="evidence" value="ECO:0007669"/>
    <property type="project" value="InterPro"/>
</dbReference>
<dbReference type="RefSeq" id="WP_124763313.1">
    <property type="nucleotide sequence ID" value="NZ_JAFBDY010000009.1"/>
</dbReference>
<dbReference type="InterPro" id="IPR029439">
    <property type="entry name" value="Wzt_C"/>
</dbReference>
<dbReference type="InterPro" id="IPR027417">
    <property type="entry name" value="P-loop_NTPase"/>
</dbReference>
<evidence type="ECO:0000256" key="5">
    <source>
        <dbReference type="ARBA" id="ARBA00022967"/>
    </source>
</evidence>
<proteinExistence type="inferred from homology"/>
<dbReference type="SUPFAM" id="SSF52540">
    <property type="entry name" value="P-loop containing nucleoside triphosphate hydrolases"/>
    <property type="match status" value="1"/>
</dbReference>
<dbReference type="EMBL" id="RRCT01000003">
    <property type="protein sequence ID" value="RQW75515.1"/>
    <property type="molecule type" value="Genomic_DNA"/>
</dbReference>
<dbReference type="PANTHER" id="PTHR46743:SF2">
    <property type="entry name" value="TEICHOIC ACIDS EXPORT ATP-BINDING PROTEIN TAGH"/>
    <property type="match status" value="1"/>
</dbReference>
<dbReference type="OrthoDB" id="9778870at2"/>
<dbReference type="Pfam" id="PF14524">
    <property type="entry name" value="Wzt_C"/>
    <property type="match status" value="1"/>
</dbReference>
<evidence type="ECO:0000313" key="8">
    <source>
        <dbReference type="Proteomes" id="UP000274033"/>
    </source>
</evidence>
<gene>
    <name evidence="7" type="ORF">EBB45_05080</name>
</gene>
<dbReference type="Pfam" id="PF00005">
    <property type="entry name" value="ABC_tran"/>
    <property type="match status" value="1"/>
</dbReference>
<dbReference type="CDD" id="cd03220">
    <property type="entry name" value="ABC_KpsT_Wzt"/>
    <property type="match status" value="1"/>
</dbReference>
<sequence>MNELAIIARNITKKYKLYDKPIDRLKDSFTFTKKSKFSKEFYALNDINFEIKKGESVGIIGKNGSGKSTLLKIITGVLQPTSGSMEVNGHISAILELGAGFNPEYTGMQNIYLSGTIMGYSREEMEQKIPEIIEFADIGDFIHQPVKNYSSGMYVRLAFAVAISVDPEILIVDEALSVGDIRFQQKCLRKIEELKKDKTILFVSHDLLQLNKFCDRLIWINEGNLISDGEPDEVSKQYQAFMAGSSLDNYSEDEVEEADEDEQSNDIDSIDSSVQIFGDNKAIIKGISMFNAQRKKIYQAKMGDKVTISIKVKYFEKVNQPIIGFSIKDRIGNIVTQTNTFVLEQSIKNPNVDKSYIYNFGFTIPPLKRGTYTISPAVASGTQLEHTQHCWIHDALIIKIDDMQEHDLEGYMVLNNVSFETIKG</sequence>
<evidence type="ECO:0000256" key="2">
    <source>
        <dbReference type="ARBA" id="ARBA00022448"/>
    </source>
</evidence>
<keyword evidence="2" id="KW-0813">Transport</keyword>
<dbReference type="GO" id="GO:0140359">
    <property type="term" value="F:ABC-type transporter activity"/>
    <property type="evidence" value="ECO:0007669"/>
    <property type="project" value="InterPro"/>
</dbReference>
<dbReference type="AlphaFoldDB" id="A0A3N9UHK2"/>
<keyword evidence="8" id="KW-1185">Reference proteome</keyword>
<name>A0A3N9UHK2_9BACI</name>
<dbReference type="Gene3D" id="2.70.50.60">
    <property type="entry name" value="abc- transporter (atp binding component) like domain"/>
    <property type="match status" value="1"/>
</dbReference>
<organism evidence="7 8">
    <name type="scientific">Lysinibacillus composti</name>
    <dbReference type="NCBI Taxonomy" id="720633"/>
    <lineage>
        <taxon>Bacteria</taxon>
        <taxon>Bacillati</taxon>
        <taxon>Bacillota</taxon>
        <taxon>Bacilli</taxon>
        <taxon>Bacillales</taxon>
        <taxon>Bacillaceae</taxon>
        <taxon>Lysinibacillus</taxon>
    </lineage>
</organism>
<dbReference type="InterPro" id="IPR050683">
    <property type="entry name" value="Bact_Polysacc_Export_ATP-bd"/>
</dbReference>
<evidence type="ECO:0000256" key="3">
    <source>
        <dbReference type="ARBA" id="ARBA00022741"/>
    </source>
</evidence>
<evidence type="ECO:0000256" key="1">
    <source>
        <dbReference type="ARBA" id="ARBA00005417"/>
    </source>
</evidence>
<evidence type="ECO:0000313" key="7">
    <source>
        <dbReference type="EMBL" id="RQW75515.1"/>
    </source>
</evidence>